<evidence type="ECO:0000313" key="2">
    <source>
        <dbReference type="Proteomes" id="UP000317093"/>
    </source>
</evidence>
<dbReference type="AlphaFoldDB" id="A0A518AZ19"/>
<sequence>MSLSMTIRRQLEEQAPFHDDGIRDFWATDQGVSVRCQIAGSDRYGCALKRLEVVEEVSRVLQDDELAKRAEILCGKIVYLTEPLRQIELDPLSHSVLVRSSSPRVADEEITYYELLATGDRHTTLGRIRFDRSSRSRHHVEFLLSRDQLGMLIDDLVTTVVN</sequence>
<name>A0A518AZ19_9BACT</name>
<accession>A0A518AZ19</accession>
<gene>
    <name evidence="1" type="ORF">Pan216_08120</name>
</gene>
<dbReference type="RefSeq" id="WP_145255091.1">
    <property type="nucleotide sequence ID" value="NZ_CP036279.1"/>
</dbReference>
<evidence type="ECO:0000313" key="1">
    <source>
        <dbReference type="EMBL" id="QDU59975.1"/>
    </source>
</evidence>
<proteinExistence type="predicted"/>
<reference evidence="1 2" key="1">
    <citation type="submission" date="2019-02" db="EMBL/GenBank/DDBJ databases">
        <title>Deep-cultivation of Planctomycetes and their phenomic and genomic characterization uncovers novel biology.</title>
        <authorList>
            <person name="Wiegand S."/>
            <person name="Jogler M."/>
            <person name="Boedeker C."/>
            <person name="Pinto D."/>
            <person name="Vollmers J."/>
            <person name="Rivas-Marin E."/>
            <person name="Kohn T."/>
            <person name="Peeters S.H."/>
            <person name="Heuer A."/>
            <person name="Rast P."/>
            <person name="Oberbeckmann S."/>
            <person name="Bunk B."/>
            <person name="Jeske O."/>
            <person name="Meyerdierks A."/>
            <person name="Storesund J.E."/>
            <person name="Kallscheuer N."/>
            <person name="Luecker S."/>
            <person name="Lage O.M."/>
            <person name="Pohl T."/>
            <person name="Merkel B.J."/>
            <person name="Hornburger P."/>
            <person name="Mueller R.-W."/>
            <person name="Bruemmer F."/>
            <person name="Labrenz M."/>
            <person name="Spormann A.M."/>
            <person name="Op den Camp H."/>
            <person name="Overmann J."/>
            <person name="Amann R."/>
            <person name="Jetten M.S.M."/>
            <person name="Mascher T."/>
            <person name="Medema M.H."/>
            <person name="Devos D.P."/>
            <person name="Kaster A.-K."/>
            <person name="Ovreas L."/>
            <person name="Rohde M."/>
            <person name="Galperin M.Y."/>
            <person name="Jogler C."/>
        </authorList>
    </citation>
    <scope>NUCLEOTIDE SEQUENCE [LARGE SCALE GENOMIC DNA]</scope>
    <source>
        <strain evidence="1 2">Pan216</strain>
    </source>
</reference>
<organism evidence="1 2">
    <name type="scientific">Kolteria novifilia</name>
    <dbReference type="NCBI Taxonomy" id="2527975"/>
    <lineage>
        <taxon>Bacteria</taxon>
        <taxon>Pseudomonadati</taxon>
        <taxon>Planctomycetota</taxon>
        <taxon>Planctomycetia</taxon>
        <taxon>Kolteriales</taxon>
        <taxon>Kolteriaceae</taxon>
        <taxon>Kolteria</taxon>
    </lineage>
</organism>
<dbReference type="KEGG" id="knv:Pan216_08120"/>
<protein>
    <submittedName>
        <fullName evidence="1">Uncharacterized protein</fullName>
    </submittedName>
</protein>
<dbReference type="Proteomes" id="UP000317093">
    <property type="component" value="Chromosome"/>
</dbReference>
<dbReference type="OrthoDB" id="282548at2"/>
<keyword evidence="2" id="KW-1185">Reference proteome</keyword>
<dbReference type="EMBL" id="CP036279">
    <property type="protein sequence ID" value="QDU59975.1"/>
    <property type="molecule type" value="Genomic_DNA"/>
</dbReference>